<gene>
    <name evidence="1" type="ORF">HMPREF0428_00496</name>
</gene>
<proteinExistence type="predicted"/>
<evidence type="ECO:0000313" key="2">
    <source>
        <dbReference type="Proteomes" id="UP000004773"/>
    </source>
</evidence>
<sequence length="231" mass="26832">MILDKYKYLLFDLDDTLLDFGKAQVLAFKKLLKDENIEYNDELFEKYETINKSLWRSFECGEISNKEVTSERFIRFFKLFDRKVDGSEVDKRYRGYLAEGNQLFDGIIEMLEKLTTTHKLYVASNGIGVTQHTRLKNNNLNKYFEKIFISEEIGSKKPDKEFFDIILKEICVENKDEVLMIGDTLTSDILGANNAGIDSCLVDIHKILNPELVPTYKIEKTIDLLELKKGV</sequence>
<organism evidence="1 2">
    <name type="scientific">Gemella haemolysans M341</name>
    <dbReference type="NCBI Taxonomy" id="562981"/>
    <lineage>
        <taxon>Bacteria</taxon>
        <taxon>Bacillati</taxon>
        <taxon>Bacillota</taxon>
        <taxon>Bacilli</taxon>
        <taxon>Bacillales</taxon>
        <taxon>Gemellaceae</taxon>
        <taxon>Gemella</taxon>
    </lineage>
</organism>
<dbReference type="GO" id="GO:0008253">
    <property type="term" value="F:5'-nucleotidase activity"/>
    <property type="evidence" value="ECO:0007669"/>
    <property type="project" value="InterPro"/>
</dbReference>
<accession>A0AA87B885</accession>
<dbReference type="Proteomes" id="UP000004773">
    <property type="component" value="Unassembled WGS sequence"/>
</dbReference>
<dbReference type="InterPro" id="IPR023198">
    <property type="entry name" value="PGP-like_dom2"/>
</dbReference>
<evidence type="ECO:0000313" key="1">
    <source>
        <dbReference type="EMBL" id="EGF86586.1"/>
    </source>
</evidence>
<dbReference type="InterPro" id="IPR036412">
    <property type="entry name" value="HAD-like_sf"/>
</dbReference>
<dbReference type="EMBL" id="ACRO01000004">
    <property type="protein sequence ID" value="EGF86586.1"/>
    <property type="molecule type" value="Genomic_DNA"/>
</dbReference>
<dbReference type="InterPro" id="IPR023214">
    <property type="entry name" value="HAD_sf"/>
</dbReference>
<reference evidence="1 2" key="1">
    <citation type="submission" date="2011-03" db="EMBL/GenBank/DDBJ databases">
        <title>The Genome Sequence of Gemella haemolysans M341.</title>
        <authorList>
            <consortium name="The Broad Institute Genome Sequencing Platform"/>
            <consortium name="The Broad Institute Genome Sequencing Center for Infectious Disease"/>
            <person name="Earl A."/>
            <person name="Ward D."/>
            <person name="Feldgarden M."/>
            <person name="Gevers D."/>
            <person name="Sibley C.D."/>
            <person name="Field T.R."/>
            <person name="Grinwis M."/>
            <person name="Eshaghurshan C.S."/>
            <person name="Surette M.G."/>
            <person name="Young S.K."/>
            <person name="Zeng Q."/>
            <person name="Gargeya S."/>
            <person name="Fitzgerald M."/>
            <person name="Haas B."/>
            <person name="Abouelleil A."/>
            <person name="Alvarado L."/>
            <person name="Arachchi H.M."/>
            <person name="Berlin A."/>
            <person name="Brown A."/>
            <person name="Chapman S.B."/>
            <person name="Chen Z."/>
            <person name="Dunbar C."/>
            <person name="Freedman E."/>
            <person name="Gearin G."/>
            <person name="Gellesch M."/>
            <person name="Goldberg J."/>
            <person name="Griggs A."/>
            <person name="Gujja S."/>
            <person name="Heilman E.R."/>
            <person name="Heiman D."/>
            <person name="Howarth C."/>
            <person name="Larson L."/>
            <person name="Lui A."/>
            <person name="MacDonald P.J.P."/>
            <person name="Mehta T."/>
            <person name="Montmayeur A."/>
            <person name="Murphy C."/>
            <person name="Neiman D."/>
            <person name="Pearson M."/>
            <person name="Priest M."/>
            <person name="Roberts A."/>
            <person name="Saif S."/>
            <person name="Shea T."/>
            <person name="Shenoy N."/>
            <person name="Sisk P."/>
            <person name="Stolte C."/>
            <person name="Sykes S."/>
            <person name="White J."/>
            <person name="Yandava C."/>
            <person name="Wortman J."/>
            <person name="Nusbaum C."/>
            <person name="Birren B."/>
        </authorList>
    </citation>
    <scope>NUCLEOTIDE SEQUENCE [LARGE SCALE GENOMIC DNA]</scope>
    <source>
        <strain evidence="1 2">M341</strain>
    </source>
</reference>
<name>A0AA87B885_9BACL</name>
<dbReference type="PANTHER" id="PTHR47478:SF1">
    <property type="entry name" value="PYRIMIDINE 5'-NUCLEOTIDASE YJJG"/>
    <property type="match status" value="1"/>
</dbReference>
<dbReference type="Gene3D" id="1.10.150.240">
    <property type="entry name" value="Putative phosphatase, domain 2"/>
    <property type="match status" value="1"/>
</dbReference>
<dbReference type="SFLD" id="SFLDG01129">
    <property type="entry name" value="C1.5:_HAD__Beta-PGM__Phosphata"/>
    <property type="match status" value="1"/>
</dbReference>
<dbReference type="InterPro" id="IPR011951">
    <property type="entry name" value="HAD-SF_hydro_IA_YjjG/PynA"/>
</dbReference>
<dbReference type="SFLD" id="SFLDS00003">
    <property type="entry name" value="Haloacid_Dehalogenase"/>
    <property type="match status" value="1"/>
</dbReference>
<dbReference type="InterPro" id="IPR041492">
    <property type="entry name" value="HAD_2"/>
</dbReference>
<dbReference type="RefSeq" id="WP_003146448.1">
    <property type="nucleotide sequence ID" value="NZ_GL883582.1"/>
</dbReference>
<keyword evidence="1" id="KW-0378">Hydrolase</keyword>
<dbReference type="NCBIfam" id="TIGR02254">
    <property type="entry name" value="YjjG_YfnB"/>
    <property type="match status" value="1"/>
</dbReference>
<dbReference type="Pfam" id="PF13419">
    <property type="entry name" value="HAD_2"/>
    <property type="match status" value="1"/>
</dbReference>
<dbReference type="AlphaFoldDB" id="A0AA87B885"/>
<dbReference type="PANTHER" id="PTHR47478">
    <property type="match status" value="1"/>
</dbReference>
<dbReference type="InterPro" id="IPR052550">
    <property type="entry name" value="Pyrimidine_5'-ntase_YjjG"/>
</dbReference>
<dbReference type="SUPFAM" id="SSF56784">
    <property type="entry name" value="HAD-like"/>
    <property type="match status" value="1"/>
</dbReference>
<dbReference type="Gene3D" id="3.40.50.1000">
    <property type="entry name" value="HAD superfamily/HAD-like"/>
    <property type="match status" value="1"/>
</dbReference>
<dbReference type="InterPro" id="IPR006439">
    <property type="entry name" value="HAD-SF_hydro_IA"/>
</dbReference>
<dbReference type="NCBIfam" id="TIGR01549">
    <property type="entry name" value="HAD-SF-IA-v1"/>
    <property type="match status" value="1"/>
</dbReference>
<protein>
    <submittedName>
        <fullName evidence="1">HAD superfamily hydrolase</fullName>
    </submittedName>
</protein>
<comment type="caution">
    <text evidence="1">The sequence shown here is derived from an EMBL/GenBank/DDBJ whole genome shotgun (WGS) entry which is preliminary data.</text>
</comment>
<dbReference type="SFLD" id="SFLDG01135">
    <property type="entry name" value="C1.5.6:_HAD__Beta-PGM__Phospha"/>
    <property type="match status" value="1"/>
</dbReference>